<dbReference type="EMBL" id="QBIU01000002">
    <property type="protein sequence ID" value="MWV70729.1"/>
    <property type="molecule type" value="Genomic_DNA"/>
</dbReference>
<dbReference type="AlphaFoldDB" id="A0A347VP36"/>
<keyword evidence="1" id="KW-0812">Transmembrane</keyword>
<feature type="transmembrane region" description="Helical" evidence="1">
    <location>
        <begin position="6"/>
        <end position="27"/>
    </location>
</feature>
<dbReference type="RefSeq" id="WP_034572422.1">
    <property type="nucleotide sequence ID" value="NZ_JRMP02000006.1"/>
</dbReference>
<reference evidence="3 4" key="2">
    <citation type="journal article" date="2016" name="Infect. Immun.">
        <title>Helicobacter saguini, a Novel Helicobacter Isolated from Cotton-Top Tamarins with Ulcerative Colitis, Has Proinflammatory Properties and Induces Typhlocolitis and Dysplasia in Gnotobiotic IL-10-/- Mice.</title>
        <authorList>
            <person name="Shen Z."/>
            <person name="Mannion A."/>
            <person name="Whary M.T."/>
            <person name="Muthupalani S."/>
            <person name="Sheh A."/>
            <person name="Feng Y."/>
            <person name="Gong G."/>
            <person name="Vandamme P."/>
            <person name="Holcombe H.R."/>
            <person name="Paster B.J."/>
            <person name="Fox J.G."/>
        </authorList>
    </citation>
    <scope>NUCLEOTIDE SEQUENCE [LARGE SCALE GENOMIC DNA]</scope>
    <source>
        <strain evidence="3 4">MIT 97-6194</strain>
    </source>
</reference>
<evidence type="ECO:0000256" key="1">
    <source>
        <dbReference type="SAM" id="Phobius"/>
    </source>
</evidence>
<keyword evidence="1" id="KW-0472">Membrane</keyword>
<gene>
    <name evidence="2" type="ORF">DCO61_12240</name>
    <name evidence="3" type="ORF">LS64_005185</name>
</gene>
<reference evidence="3 4" key="1">
    <citation type="journal article" date="2014" name="Genome Announc.">
        <title>Draft genome sequences of eight enterohepatic helicobacter species isolated from both laboratory and wild rodents.</title>
        <authorList>
            <person name="Sheh A."/>
            <person name="Shen Z."/>
            <person name="Fox J.G."/>
        </authorList>
    </citation>
    <scope>NUCLEOTIDE SEQUENCE [LARGE SCALE GENOMIC DNA]</scope>
    <source>
        <strain evidence="3 4">MIT 97-6194</strain>
    </source>
</reference>
<sequence>MLPMFAPWVWSLLLGGFAVIIGGVLVYKNLDKFIDKVIDVKNEKKALEAKIYSIIKKGKYNEVKVNLTKKDGEVVTEVFNVNDDIESALYVGKVF</sequence>
<organism evidence="3 4">
    <name type="scientific">Helicobacter saguini</name>
    <dbReference type="NCBI Taxonomy" id="1548018"/>
    <lineage>
        <taxon>Bacteria</taxon>
        <taxon>Pseudomonadati</taxon>
        <taxon>Campylobacterota</taxon>
        <taxon>Epsilonproteobacteria</taxon>
        <taxon>Campylobacterales</taxon>
        <taxon>Helicobacteraceae</taxon>
        <taxon>Helicobacter</taxon>
    </lineage>
</organism>
<proteinExistence type="predicted"/>
<comment type="caution">
    <text evidence="3">The sequence shown here is derived from an EMBL/GenBank/DDBJ whole genome shotgun (WGS) entry which is preliminary data.</text>
</comment>
<evidence type="ECO:0000313" key="2">
    <source>
        <dbReference type="EMBL" id="MWV70729.1"/>
    </source>
</evidence>
<keyword evidence="1" id="KW-1133">Transmembrane helix</keyword>
<protein>
    <submittedName>
        <fullName evidence="3">Uncharacterized protein</fullName>
    </submittedName>
</protein>
<evidence type="ECO:0000313" key="3">
    <source>
        <dbReference type="EMBL" id="TLD94560.1"/>
    </source>
</evidence>
<reference evidence="3" key="3">
    <citation type="submission" date="2018-04" db="EMBL/GenBank/DDBJ databases">
        <authorList>
            <person name="Sheh A."/>
            <person name="Shen Z."/>
            <person name="Mannion A.J."/>
            <person name="Fox J.G."/>
        </authorList>
    </citation>
    <scope>NUCLEOTIDE SEQUENCE</scope>
    <source>
        <strain evidence="3">MIT 97-6194</strain>
    </source>
</reference>
<dbReference type="Proteomes" id="UP000477070">
    <property type="component" value="Unassembled WGS sequence"/>
</dbReference>
<dbReference type="Proteomes" id="UP000029714">
    <property type="component" value="Unassembled WGS sequence"/>
</dbReference>
<name>A0A347VP36_9HELI</name>
<accession>A0A347VP36</accession>
<dbReference type="EMBL" id="JRMP02000006">
    <property type="protein sequence ID" value="TLD94560.1"/>
    <property type="molecule type" value="Genomic_DNA"/>
</dbReference>
<reference evidence="2 5" key="4">
    <citation type="submission" date="2019-12" db="EMBL/GenBank/DDBJ databases">
        <title>Multi-Generational Helicobacter saguini Isolates.</title>
        <authorList>
            <person name="Mannion A."/>
            <person name="Shen Z."/>
            <person name="Fox J.G."/>
        </authorList>
    </citation>
    <scope>NUCLEOTIDE SEQUENCE [LARGE SCALE GENOMIC DNA]</scope>
    <source>
        <strain evidence="2">16-048</strain>
        <strain evidence="5">16-048 (F4)</strain>
    </source>
</reference>
<evidence type="ECO:0000313" key="4">
    <source>
        <dbReference type="Proteomes" id="UP000029714"/>
    </source>
</evidence>
<evidence type="ECO:0000313" key="5">
    <source>
        <dbReference type="Proteomes" id="UP000477070"/>
    </source>
</evidence>
<keyword evidence="4" id="KW-1185">Reference proteome</keyword>